<keyword evidence="6" id="KW-1185">Reference proteome</keyword>
<dbReference type="CDD" id="cd22744">
    <property type="entry name" value="OTU"/>
    <property type="match status" value="1"/>
</dbReference>
<feature type="chain" id="PRO_5045689198" evidence="3">
    <location>
        <begin position="24"/>
        <end position="369"/>
    </location>
</feature>
<feature type="compositionally biased region" description="Acidic residues" evidence="1">
    <location>
        <begin position="225"/>
        <end position="235"/>
    </location>
</feature>
<dbReference type="PANTHER" id="PTHR12419">
    <property type="entry name" value="OTU DOMAIN CONTAINING PROTEIN"/>
    <property type="match status" value="1"/>
</dbReference>
<feature type="region of interest" description="Disordered" evidence="1">
    <location>
        <begin position="147"/>
        <end position="235"/>
    </location>
</feature>
<gene>
    <name evidence="5" type="primary">OTUD4</name>
    <name evidence="5" type="ORF">MHBO_002187</name>
</gene>
<feature type="compositionally biased region" description="Acidic residues" evidence="1">
    <location>
        <begin position="157"/>
        <end position="178"/>
    </location>
</feature>
<dbReference type="InterPro" id="IPR003323">
    <property type="entry name" value="OTU_dom"/>
</dbReference>
<dbReference type="SUPFAM" id="SSF54001">
    <property type="entry name" value="Cysteine proteinases"/>
    <property type="match status" value="1"/>
</dbReference>
<evidence type="ECO:0000313" key="6">
    <source>
        <dbReference type="Proteomes" id="UP001439008"/>
    </source>
</evidence>
<dbReference type="Pfam" id="PF02338">
    <property type="entry name" value="OTU"/>
    <property type="match status" value="1"/>
</dbReference>
<feature type="domain" description="OTU" evidence="4">
    <location>
        <begin position="243"/>
        <end position="369"/>
    </location>
</feature>
<feature type="compositionally biased region" description="Basic and acidic residues" evidence="1">
    <location>
        <begin position="179"/>
        <end position="204"/>
    </location>
</feature>
<reference evidence="5 6" key="1">
    <citation type="journal article" date="2024" name="BMC Biol.">
        <title>Comparative genomics of Ascetosporea gives new insight into the evolutionary basis for animal parasitism in Rhizaria.</title>
        <authorList>
            <person name="Hiltunen Thoren M."/>
            <person name="Onut-Brannstrom I."/>
            <person name="Alfjorden A."/>
            <person name="Peckova H."/>
            <person name="Swords F."/>
            <person name="Hooper C."/>
            <person name="Holzer A.S."/>
            <person name="Bass D."/>
            <person name="Burki F."/>
        </authorList>
    </citation>
    <scope>NUCLEOTIDE SEQUENCE [LARGE SCALE GENOMIC DNA]</scope>
    <source>
        <strain evidence="5">20-A016</strain>
    </source>
</reference>
<sequence>YKIKPQKMIFVLFVILALNNVISQPDSTCPMPIDGSLQITSINPTSISVNKTCGPLGFPKINGGANLVNPFQMDCLTTDLEYVLHSDRVTTFEDIICGIGNTFFYILITCIIWAIFVLSLIAFITIRHKQKTRATFNNATSTKLAVENENLITQSESESEEDGYEEEGYEEELLVESEPDNKSKSESESEEDLKKQEQHLESEPVNKSGSESEEEDKKDDKEEDNKEEDNKEEEIPTLEKVLKSVVTIPKDGNCLFRACSLLLFGTQERHPEIRKNAIIYMKDHEHYYKQFMSRNFDEYIKSRSQIGEWGDNYIISAISYYYKKSIHVYLKKQSLFINFEDTKTIVNPEFKKHISIMYSNGNHYDAIVF</sequence>
<keyword evidence="2" id="KW-0812">Transmembrane</keyword>
<protein>
    <submittedName>
        <fullName evidence="5">Regulation of protein K48-linked deubiquitination, variant 2</fullName>
    </submittedName>
</protein>
<evidence type="ECO:0000313" key="5">
    <source>
        <dbReference type="EMBL" id="MES1920523.1"/>
    </source>
</evidence>
<feature type="non-terminal residue" evidence="5">
    <location>
        <position position="1"/>
    </location>
</feature>
<evidence type="ECO:0000259" key="4">
    <source>
        <dbReference type="PROSITE" id="PS50802"/>
    </source>
</evidence>
<dbReference type="InterPro" id="IPR050704">
    <property type="entry name" value="Peptidase_C85-like"/>
</dbReference>
<keyword evidence="2" id="KW-1133">Transmembrane helix</keyword>
<dbReference type="EMBL" id="JBDODL010000718">
    <property type="protein sequence ID" value="MES1920523.1"/>
    <property type="molecule type" value="Genomic_DNA"/>
</dbReference>
<comment type="caution">
    <text evidence="5">The sequence shown here is derived from an EMBL/GenBank/DDBJ whole genome shotgun (WGS) entry which is preliminary data.</text>
</comment>
<dbReference type="Proteomes" id="UP001439008">
    <property type="component" value="Unassembled WGS sequence"/>
</dbReference>
<dbReference type="InterPro" id="IPR038765">
    <property type="entry name" value="Papain-like_cys_pep_sf"/>
</dbReference>
<evidence type="ECO:0000256" key="3">
    <source>
        <dbReference type="SAM" id="SignalP"/>
    </source>
</evidence>
<keyword evidence="3" id="KW-0732">Signal</keyword>
<keyword evidence="2" id="KW-0472">Membrane</keyword>
<dbReference type="PROSITE" id="PS50802">
    <property type="entry name" value="OTU"/>
    <property type="match status" value="1"/>
</dbReference>
<dbReference type="Gene3D" id="3.90.70.80">
    <property type="match status" value="1"/>
</dbReference>
<evidence type="ECO:0000256" key="2">
    <source>
        <dbReference type="SAM" id="Phobius"/>
    </source>
</evidence>
<organism evidence="5 6">
    <name type="scientific">Bonamia ostreae</name>
    <dbReference type="NCBI Taxonomy" id="126728"/>
    <lineage>
        <taxon>Eukaryota</taxon>
        <taxon>Sar</taxon>
        <taxon>Rhizaria</taxon>
        <taxon>Endomyxa</taxon>
        <taxon>Ascetosporea</taxon>
        <taxon>Haplosporida</taxon>
        <taxon>Bonamia</taxon>
    </lineage>
</organism>
<name>A0ABV2ALH0_9EUKA</name>
<dbReference type="PANTHER" id="PTHR12419:SF11">
    <property type="entry name" value="OTU DOMAIN-CONTAINING PROTEIN DDB_G0284757"/>
    <property type="match status" value="1"/>
</dbReference>
<accession>A0ABV2ALH0</accession>
<feature type="transmembrane region" description="Helical" evidence="2">
    <location>
        <begin position="103"/>
        <end position="126"/>
    </location>
</feature>
<feature type="signal peptide" evidence="3">
    <location>
        <begin position="1"/>
        <end position="23"/>
    </location>
</feature>
<proteinExistence type="predicted"/>
<evidence type="ECO:0000256" key="1">
    <source>
        <dbReference type="SAM" id="MobiDB-lite"/>
    </source>
</evidence>